<dbReference type="InterPro" id="IPR050638">
    <property type="entry name" value="AA-Vitamin_Transporters"/>
</dbReference>
<dbReference type="Proteomes" id="UP000325295">
    <property type="component" value="Chromosome"/>
</dbReference>
<reference evidence="8 9" key="1">
    <citation type="submission" date="2019-09" db="EMBL/GenBank/DDBJ databases">
        <title>Complete Genome Sequence of Lactobacillus nenjiangensis SH-Y15, isolated from sauerkraut.</title>
        <authorList>
            <person name="Yang H."/>
        </authorList>
    </citation>
    <scope>NUCLEOTIDE SEQUENCE [LARGE SCALE GENOMIC DNA]</scope>
    <source>
        <strain evidence="8 9">SH-Y15</strain>
    </source>
</reference>
<accession>A0A5P1WZJ7</accession>
<name>A0A5P1WZJ7_9LACO</name>
<dbReference type="Pfam" id="PF00892">
    <property type="entry name" value="EamA"/>
    <property type="match status" value="2"/>
</dbReference>
<feature type="transmembrane region" description="Helical" evidence="6">
    <location>
        <begin position="7"/>
        <end position="25"/>
    </location>
</feature>
<feature type="domain" description="EamA" evidence="7">
    <location>
        <begin position="6"/>
        <end position="145"/>
    </location>
</feature>
<proteinExistence type="inferred from homology"/>
<feature type="transmembrane region" description="Helical" evidence="6">
    <location>
        <begin position="273"/>
        <end position="291"/>
    </location>
</feature>
<feature type="transmembrane region" description="Helical" evidence="6">
    <location>
        <begin position="37"/>
        <end position="57"/>
    </location>
</feature>
<evidence type="ECO:0000256" key="6">
    <source>
        <dbReference type="SAM" id="Phobius"/>
    </source>
</evidence>
<feature type="transmembrane region" description="Helical" evidence="6">
    <location>
        <begin position="103"/>
        <end position="120"/>
    </location>
</feature>
<evidence type="ECO:0000256" key="5">
    <source>
        <dbReference type="ARBA" id="ARBA00023136"/>
    </source>
</evidence>
<dbReference type="RefSeq" id="WP_150203343.1">
    <property type="nucleotide sequence ID" value="NZ_CP043939.1"/>
</dbReference>
<feature type="transmembrane region" description="Helical" evidence="6">
    <location>
        <begin position="215"/>
        <end position="236"/>
    </location>
</feature>
<evidence type="ECO:0000313" key="9">
    <source>
        <dbReference type="Proteomes" id="UP000325295"/>
    </source>
</evidence>
<dbReference type="SUPFAM" id="SSF103481">
    <property type="entry name" value="Multidrug resistance efflux transporter EmrE"/>
    <property type="match status" value="2"/>
</dbReference>
<dbReference type="PANTHER" id="PTHR32322">
    <property type="entry name" value="INNER MEMBRANE TRANSPORTER"/>
    <property type="match status" value="1"/>
</dbReference>
<evidence type="ECO:0000256" key="1">
    <source>
        <dbReference type="ARBA" id="ARBA00004127"/>
    </source>
</evidence>
<feature type="transmembrane region" description="Helical" evidence="6">
    <location>
        <begin position="129"/>
        <end position="148"/>
    </location>
</feature>
<keyword evidence="5 6" id="KW-0472">Membrane</keyword>
<dbReference type="KEGG" id="lnn:F0161_01460"/>
<evidence type="ECO:0000313" key="8">
    <source>
        <dbReference type="EMBL" id="QER66663.1"/>
    </source>
</evidence>
<organism evidence="8 9">
    <name type="scientific">Paucilactobacillus nenjiangensis</name>
    <dbReference type="NCBI Taxonomy" id="1296540"/>
    <lineage>
        <taxon>Bacteria</taxon>
        <taxon>Bacillati</taxon>
        <taxon>Bacillota</taxon>
        <taxon>Bacilli</taxon>
        <taxon>Lactobacillales</taxon>
        <taxon>Lactobacillaceae</taxon>
        <taxon>Paucilactobacillus</taxon>
    </lineage>
</organism>
<comment type="subcellular location">
    <subcellularLocation>
        <location evidence="1">Endomembrane system</location>
        <topology evidence="1">Multi-pass membrane protein</topology>
    </subcellularLocation>
</comment>
<gene>
    <name evidence="8" type="ORF">F0161_01460</name>
</gene>
<dbReference type="InterPro" id="IPR000620">
    <property type="entry name" value="EamA_dom"/>
</dbReference>
<feature type="transmembrane region" description="Helical" evidence="6">
    <location>
        <begin position="154"/>
        <end position="176"/>
    </location>
</feature>
<dbReference type="InterPro" id="IPR037185">
    <property type="entry name" value="EmrE-like"/>
</dbReference>
<feature type="transmembrane region" description="Helical" evidence="6">
    <location>
        <begin position="248"/>
        <end position="267"/>
    </location>
</feature>
<evidence type="ECO:0000256" key="4">
    <source>
        <dbReference type="ARBA" id="ARBA00022989"/>
    </source>
</evidence>
<feature type="transmembrane region" description="Helical" evidence="6">
    <location>
        <begin position="69"/>
        <end position="91"/>
    </location>
</feature>
<comment type="similarity">
    <text evidence="2">Belongs to the EamA transporter family.</text>
</comment>
<dbReference type="EMBL" id="CP043939">
    <property type="protein sequence ID" value="QER66663.1"/>
    <property type="molecule type" value="Genomic_DNA"/>
</dbReference>
<feature type="transmembrane region" description="Helical" evidence="6">
    <location>
        <begin position="188"/>
        <end position="209"/>
    </location>
</feature>
<protein>
    <submittedName>
        <fullName evidence="8">EamA family transporter</fullName>
    </submittedName>
</protein>
<dbReference type="AlphaFoldDB" id="A0A5P1WZJ7"/>
<dbReference type="GO" id="GO:0016020">
    <property type="term" value="C:membrane"/>
    <property type="evidence" value="ECO:0007669"/>
    <property type="project" value="UniProtKB-SubCell"/>
</dbReference>
<feature type="domain" description="EamA" evidence="7">
    <location>
        <begin position="158"/>
        <end position="288"/>
    </location>
</feature>
<dbReference type="PANTHER" id="PTHR32322:SF2">
    <property type="entry name" value="EAMA DOMAIN-CONTAINING PROTEIN"/>
    <property type="match status" value="1"/>
</dbReference>
<keyword evidence="9" id="KW-1185">Reference proteome</keyword>
<evidence type="ECO:0000256" key="3">
    <source>
        <dbReference type="ARBA" id="ARBA00022692"/>
    </source>
</evidence>
<evidence type="ECO:0000259" key="7">
    <source>
        <dbReference type="Pfam" id="PF00892"/>
    </source>
</evidence>
<evidence type="ECO:0000256" key="2">
    <source>
        <dbReference type="ARBA" id="ARBA00007362"/>
    </source>
</evidence>
<keyword evidence="4 6" id="KW-1133">Transmembrane helix</keyword>
<sequence>MSNKRKGILLAIIGPIMWGISGNVAEYLFSVPNVTPQWLVTIRLFGSGILLLFWCLVTEPKKTMAVWKSPHTIINLLVFGLAGVLVSQYTYFSAVAETNAPTATIMQMSGTVFIIVYLALRSWQLPRRLDVISVIFAVAGTFFLITHGHLNSLAITPMGAIWGVLSGLGAAFYTLLPRKLLKEYDTKLAIGWAMLFAGIVMLPGSLSLATPKITVPVFAAIFYVTVFGTMLAYLFYVASLNYLSPATTGMLGVFEPLTATLIGVAFLGTRFGVPEIFGICLILATTFLQTIPTEKLARFSHKPTILK</sequence>
<keyword evidence="3 6" id="KW-0812">Transmembrane</keyword>
<dbReference type="OrthoDB" id="9810818at2"/>